<dbReference type="SUPFAM" id="SSF53448">
    <property type="entry name" value="Nucleotide-diphospho-sugar transferases"/>
    <property type="match status" value="1"/>
</dbReference>
<evidence type="ECO:0000313" key="2">
    <source>
        <dbReference type="EMBL" id="MDM8325805.1"/>
    </source>
</evidence>
<organism evidence="2 3">
    <name type="scientific">Bacteroides gallinaceum</name>
    <dbReference type="NCBI Taxonomy" id="1462571"/>
    <lineage>
        <taxon>Bacteria</taxon>
        <taxon>Pseudomonadati</taxon>
        <taxon>Bacteroidota</taxon>
        <taxon>Bacteroidia</taxon>
        <taxon>Bacteroidales</taxon>
        <taxon>Bacteroidaceae</taxon>
        <taxon>Bacteroides</taxon>
    </lineage>
</organism>
<feature type="domain" description="Glycosyltransferase 2-like" evidence="1">
    <location>
        <begin position="74"/>
        <end position="172"/>
    </location>
</feature>
<dbReference type="EMBL" id="JAUDEN010000020">
    <property type="protein sequence ID" value="MDM8325805.1"/>
    <property type="molecule type" value="Genomic_DNA"/>
</dbReference>
<dbReference type="Pfam" id="PF00535">
    <property type="entry name" value="Glycos_transf_2"/>
    <property type="match status" value="1"/>
</dbReference>
<proteinExistence type="predicted"/>
<dbReference type="InterPro" id="IPR001173">
    <property type="entry name" value="Glyco_trans_2-like"/>
</dbReference>
<comment type="caution">
    <text evidence="2">The sequence shown here is derived from an EMBL/GenBank/DDBJ whole genome shotgun (WGS) entry which is preliminary data.</text>
</comment>
<evidence type="ECO:0000259" key="1">
    <source>
        <dbReference type="Pfam" id="PF00535"/>
    </source>
</evidence>
<dbReference type="Proteomes" id="UP001169458">
    <property type="component" value="Unassembled WGS sequence"/>
</dbReference>
<accession>A0ABT7VHL8</accession>
<dbReference type="InterPro" id="IPR029044">
    <property type="entry name" value="Nucleotide-diphossugar_trans"/>
</dbReference>
<dbReference type="Gene3D" id="3.90.550.10">
    <property type="entry name" value="Spore Coat Polysaccharide Biosynthesis Protein SpsA, Chain A"/>
    <property type="match status" value="1"/>
</dbReference>
<reference evidence="3" key="1">
    <citation type="submission" date="2023-07" db="EMBL/GenBank/DDBJ databases">
        <title>Identification and characterization of horizontal gene transfer across gut microbiota members of farm animals based on homology search.</title>
        <authorList>
            <person name="Schwarzerova J."/>
            <person name="Nykrynova M."/>
            <person name="Jureckova K."/>
            <person name="Cejkova D."/>
            <person name="Rychlik I."/>
        </authorList>
    </citation>
    <scope>NUCLEOTIDE SEQUENCE [LARGE SCALE GENOMIC DNA]</scope>
    <source>
        <strain evidence="3">109_WCHN</strain>
    </source>
</reference>
<keyword evidence="3" id="KW-1185">Reference proteome</keyword>
<name>A0ABT7VHL8_9BACE</name>
<dbReference type="CDD" id="cd00761">
    <property type="entry name" value="Glyco_tranf_GTA_type"/>
    <property type="match status" value="1"/>
</dbReference>
<evidence type="ECO:0000313" key="3">
    <source>
        <dbReference type="Proteomes" id="UP001169458"/>
    </source>
</evidence>
<protein>
    <submittedName>
        <fullName evidence="2">Glycosyltransferase family 2 protein</fullName>
    </submittedName>
</protein>
<sequence length="287" mass="33618">MTGSFLSDAIAGQNRECTDFGKKSSIGKNCYDNLLHYTIMNLFKCFKNSCVSLYYFMREQYNPPTIKEGKQVPIIINNFNRLTTLCKLIDALELRGYNNIYIIDNASTYPPLLEYYKTCPYKIFFLKENLGFKALWKSGLNRQLCKDYFIYTDSDVVPASYCPEDFIDYFLAQLKKHPFARKVGFSLRIDNLPDFYAHKSEVLRTENVYYRNLKDGLYRAPIDTTFALYRPRIGLSRSRSVESYRTAYPYQAEHLPWYVDSSNVSEEEQYYISHCQHITSWTAKAGQ</sequence>
<gene>
    <name evidence="2" type="ORF">QUW60_11310</name>
</gene>